<dbReference type="AlphaFoldDB" id="A0A4R3VXI8"/>
<evidence type="ECO:0000256" key="13">
    <source>
        <dbReference type="ARBA" id="ARBA00023136"/>
    </source>
</evidence>
<dbReference type="InterPro" id="IPR036097">
    <property type="entry name" value="HisK_dim/P_sf"/>
</dbReference>
<keyword evidence="17" id="KW-1185">Reference proteome</keyword>
<dbReference type="InterPro" id="IPR005467">
    <property type="entry name" value="His_kinase_dom"/>
</dbReference>
<dbReference type="Gene3D" id="6.10.340.10">
    <property type="match status" value="1"/>
</dbReference>
<keyword evidence="11 14" id="KW-1133">Transmembrane helix</keyword>
<evidence type="ECO:0000256" key="3">
    <source>
        <dbReference type="ARBA" id="ARBA00012438"/>
    </source>
</evidence>
<evidence type="ECO:0000256" key="8">
    <source>
        <dbReference type="ARBA" id="ARBA00022741"/>
    </source>
</evidence>
<dbReference type="Gene3D" id="1.10.287.130">
    <property type="match status" value="1"/>
</dbReference>
<dbReference type="OrthoDB" id="594725at2"/>
<evidence type="ECO:0000313" key="16">
    <source>
        <dbReference type="EMBL" id="TCV11564.1"/>
    </source>
</evidence>
<evidence type="ECO:0000256" key="10">
    <source>
        <dbReference type="ARBA" id="ARBA00022840"/>
    </source>
</evidence>
<keyword evidence="9 16" id="KW-0418">Kinase</keyword>
<evidence type="ECO:0000256" key="9">
    <source>
        <dbReference type="ARBA" id="ARBA00022777"/>
    </source>
</evidence>
<keyword evidence="12" id="KW-0902">Two-component regulatory system</keyword>
<dbReference type="Pfam" id="PF00512">
    <property type="entry name" value="HisKA"/>
    <property type="match status" value="1"/>
</dbReference>
<dbReference type="EC" id="2.7.13.3" evidence="3"/>
<dbReference type="RefSeq" id="WP_132778047.1">
    <property type="nucleotide sequence ID" value="NZ_SMBZ01000027.1"/>
</dbReference>
<keyword evidence="13 14" id="KW-0472">Membrane</keyword>
<accession>A0A4R3VXI8</accession>
<sequence>MKIRNKILIYFSSTVILLSAVSLVIVFILFSEHREEEFQQQQYSKIKHTVGLIEEFEKISEKVSEYLDKQDIHDFYDEKMLVYDNKKKLIFSSIDSLDIAKSQTILNQLSVSTSWLETKEDGYDLIGVYIEHNSKGYYAISKAYDYFGYSKKDFLQKVLIGIFVAIVLIVISISFYLSNIIAKPLSDLTEKMEEYDLSNEKSQPLKLKTSTSELKNLTERFNELLRRTNDAFMFQKHSIQHISHELKTPIAVLVSELEKIRQQSDIAQIKTELHAQTQRAKSLGNIINVLLQISKIEAGQKITTANIRIDEVMFDCISEINALYPAFNFEIYFTPENFNESILNIEANEPLIRQAFINLLMNAVHYSDHQKAIITFDGSSELLTISISNSGKILSNDEQKFIFTYFFRGQNAQNQHGFGLGLVLAQRIFNMHHAVLKYRAEEDRNNIFSIEFLQP</sequence>
<organism evidence="16 17">
    <name type="scientific">Sphingobacterium alimentarium</name>
    <dbReference type="NCBI Taxonomy" id="797292"/>
    <lineage>
        <taxon>Bacteria</taxon>
        <taxon>Pseudomonadati</taxon>
        <taxon>Bacteroidota</taxon>
        <taxon>Sphingobacteriia</taxon>
        <taxon>Sphingobacteriales</taxon>
        <taxon>Sphingobacteriaceae</taxon>
        <taxon>Sphingobacterium</taxon>
    </lineage>
</organism>
<evidence type="ECO:0000259" key="15">
    <source>
        <dbReference type="PROSITE" id="PS50109"/>
    </source>
</evidence>
<dbReference type="GO" id="GO:0005524">
    <property type="term" value="F:ATP binding"/>
    <property type="evidence" value="ECO:0007669"/>
    <property type="project" value="UniProtKB-KW"/>
</dbReference>
<dbReference type="Pfam" id="PF02518">
    <property type="entry name" value="HATPase_c"/>
    <property type="match status" value="1"/>
</dbReference>
<dbReference type="EMBL" id="SMBZ01000027">
    <property type="protein sequence ID" value="TCV11564.1"/>
    <property type="molecule type" value="Genomic_DNA"/>
</dbReference>
<keyword evidence="10" id="KW-0067">ATP-binding</keyword>
<evidence type="ECO:0000256" key="14">
    <source>
        <dbReference type="SAM" id="Phobius"/>
    </source>
</evidence>
<dbReference type="GO" id="GO:0000155">
    <property type="term" value="F:phosphorelay sensor kinase activity"/>
    <property type="evidence" value="ECO:0007669"/>
    <property type="project" value="InterPro"/>
</dbReference>
<keyword evidence="6" id="KW-0808">Transferase</keyword>
<name>A0A4R3VXI8_9SPHI</name>
<dbReference type="Proteomes" id="UP000295197">
    <property type="component" value="Unassembled WGS sequence"/>
</dbReference>
<comment type="caution">
    <text evidence="16">The sequence shown here is derived from an EMBL/GenBank/DDBJ whole genome shotgun (WGS) entry which is preliminary data.</text>
</comment>
<dbReference type="GO" id="GO:0005886">
    <property type="term" value="C:plasma membrane"/>
    <property type="evidence" value="ECO:0007669"/>
    <property type="project" value="UniProtKB-SubCell"/>
</dbReference>
<evidence type="ECO:0000256" key="1">
    <source>
        <dbReference type="ARBA" id="ARBA00000085"/>
    </source>
</evidence>
<comment type="catalytic activity">
    <reaction evidence="1">
        <text>ATP + protein L-histidine = ADP + protein N-phospho-L-histidine.</text>
        <dbReference type="EC" id="2.7.13.3"/>
    </reaction>
</comment>
<dbReference type="CDD" id="cd00082">
    <property type="entry name" value="HisKA"/>
    <property type="match status" value="1"/>
</dbReference>
<evidence type="ECO:0000256" key="4">
    <source>
        <dbReference type="ARBA" id="ARBA00022475"/>
    </source>
</evidence>
<reference evidence="16 17" key="1">
    <citation type="submission" date="2019-03" db="EMBL/GenBank/DDBJ databases">
        <title>Genomic Encyclopedia of Type Strains, Phase IV (KMG-IV): sequencing the most valuable type-strain genomes for metagenomic binning, comparative biology and taxonomic classification.</title>
        <authorList>
            <person name="Goeker M."/>
        </authorList>
    </citation>
    <scope>NUCLEOTIDE SEQUENCE [LARGE SCALE GENOMIC DNA]</scope>
    <source>
        <strain evidence="16 17">DSM 22362</strain>
    </source>
</reference>
<evidence type="ECO:0000313" key="17">
    <source>
        <dbReference type="Proteomes" id="UP000295197"/>
    </source>
</evidence>
<keyword evidence="7 14" id="KW-0812">Transmembrane</keyword>
<evidence type="ECO:0000256" key="11">
    <source>
        <dbReference type="ARBA" id="ARBA00022989"/>
    </source>
</evidence>
<dbReference type="InterPro" id="IPR003661">
    <property type="entry name" value="HisK_dim/P_dom"/>
</dbReference>
<feature type="transmembrane region" description="Helical" evidence="14">
    <location>
        <begin position="7"/>
        <end position="30"/>
    </location>
</feature>
<dbReference type="SUPFAM" id="SSF47384">
    <property type="entry name" value="Homodimeric domain of signal transducing histidine kinase"/>
    <property type="match status" value="1"/>
</dbReference>
<dbReference type="InterPro" id="IPR036890">
    <property type="entry name" value="HATPase_C_sf"/>
</dbReference>
<feature type="transmembrane region" description="Helical" evidence="14">
    <location>
        <begin position="158"/>
        <end position="182"/>
    </location>
</feature>
<dbReference type="SUPFAM" id="SSF55874">
    <property type="entry name" value="ATPase domain of HSP90 chaperone/DNA topoisomerase II/histidine kinase"/>
    <property type="match status" value="1"/>
</dbReference>
<evidence type="ECO:0000256" key="2">
    <source>
        <dbReference type="ARBA" id="ARBA00004651"/>
    </source>
</evidence>
<keyword evidence="4" id="KW-1003">Cell membrane</keyword>
<dbReference type="PROSITE" id="PS50109">
    <property type="entry name" value="HIS_KIN"/>
    <property type="match status" value="1"/>
</dbReference>
<evidence type="ECO:0000256" key="7">
    <source>
        <dbReference type="ARBA" id="ARBA00022692"/>
    </source>
</evidence>
<dbReference type="Gene3D" id="3.30.565.10">
    <property type="entry name" value="Histidine kinase-like ATPase, C-terminal domain"/>
    <property type="match status" value="1"/>
</dbReference>
<feature type="domain" description="Histidine kinase" evidence="15">
    <location>
        <begin position="241"/>
        <end position="455"/>
    </location>
</feature>
<dbReference type="InterPro" id="IPR050398">
    <property type="entry name" value="HssS/ArlS-like"/>
</dbReference>
<gene>
    <name evidence="16" type="ORF">EDC17_102720</name>
</gene>
<dbReference type="PANTHER" id="PTHR45528:SF1">
    <property type="entry name" value="SENSOR HISTIDINE KINASE CPXA"/>
    <property type="match status" value="1"/>
</dbReference>
<proteinExistence type="predicted"/>
<dbReference type="PANTHER" id="PTHR45528">
    <property type="entry name" value="SENSOR HISTIDINE KINASE CPXA"/>
    <property type="match status" value="1"/>
</dbReference>
<protein>
    <recommendedName>
        <fullName evidence="3">histidine kinase</fullName>
        <ecNumber evidence="3">2.7.13.3</ecNumber>
    </recommendedName>
</protein>
<evidence type="ECO:0000256" key="5">
    <source>
        <dbReference type="ARBA" id="ARBA00022553"/>
    </source>
</evidence>
<comment type="subcellular location">
    <subcellularLocation>
        <location evidence="2">Cell membrane</location>
        <topology evidence="2">Multi-pass membrane protein</topology>
    </subcellularLocation>
</comment>
<dbReference type="InterPro" id="IPR003594">
    <property type="entry name" value="HATPase_dom"/>
</dbReference>
<dbReference type="SMART" id="SM00388">
    <property type="entry name" value="HisKA"/>
    <property type="match status" value="1"/>
</dbReference>
<keyword evidence="8" id="KW-0547">Nucleotide-binding</keyword>
<evidence type="ECO:0000256" key="12">
    <source>
        <dbReference type="ARBA" id="ARBA00023012"/>
    </source>
</evidence>
<keyword evidence="5" id="KW-0597">Phosphoprotein</keyword>
<dbReference type="SMART" id="SM00387">
    <property type="entry name" value="HATPase_c"/>
    <property type="match status" value="1"/>
</dbReference>
<evidence type="ECO:0000256" key="6">
    <source>
        <dbReference type="ARBA" id="ARBA00022679"/>
    </source>
</evidence>